<reference evidence="7" key="2">
    <citation type="submission" date="2025-09" db="UniProtKB">
        <authorList>
            <consortium name="Ensembl"/>
        </authorList>
    </citation>
    <scope>IDENTIFICATION</scope>
</reference>
<name>A0A8C4R0L7_EPTBU</name>
<dbReference type="InterPro" id="IPR001680">
    <property type="entry name" value="WD40_rpt"/>
</dbReference>
<keyword evidence="5" id="KW-0677">Repeat</keyword>
<comment type="similarity">
    <text evidence="2">Belongs to the WD repeat DCAF10 family.</text>
</comment>
<comment type="function">
    <text evidence="1">May function as a substrate receptor for CUL4-DDB1 E3 ubiquitin-protein ligase complex.</text>
</comment>
<reference evidence="7" key="1">
    <citation type="submission" date="2025-08" db="UniProtKB">
        <authorList>
            <consortium name="Ensembl"/>
        </authorList>
    </citation>
    <scope>IDENTIFICATION</scope>
</reference>
<dbReference type="PANTHER" id="PTHR14588:SF2">
    <property type="entry name" value="DDB1- AND CUL4-ASSOCIATED FACTOR 10"/>
    <property type="match status" value="1"/>
</dbReference>
<evidence type="ECO:0000313" key="7">
    <source>
        <dbReference type="Ensembl" id="ENSEBUP00000023450.1"/>
    </source>
</evidence>
<dbReference type="PANTHER" id="PTHR14588">
    <property type="entry name" value="DDB1- AND CUL4-ASSOCIATED FACTOR 10"/>
    <property type="match status" value="1"/>
</dbReference>
<evidence type="ECO:0000256" key="1">
    <source>
        <dbReference type="ARBA" id="ARBA00002614"/>
    </source>
</evidence>
<evidence type="ECO:0000256" key="4">
    <source>
        <dbReference type="ARBA" id="ARBA00022574"/>
    </source>
</evidence>
<accession>A0A8C4R0L7</accession>
<dbReference type="Pfam" id="PF00400">
    <property type="entry name" value="WD40"/>
    <property type="match status" value="1"/>
</dbReference>
<dbReference type="Ensembl" id="ENSEBUT00000024025.1">
    <property type="protein sequence ID" value="ENSEBUP00000023450.1"/>
    <property type="gene ID" value="ENSEBUG00000014449.1"/>
</dbReference>
<organism evidence="7 8">
    <name type="scientific">Eptatretus burgeri</name>
    <name type="common">Inshore hagfish</name>
    <dbReference type="NCBI Taxonomy" id="7764"/>
    <lineage>
        <taxon>Eukaryota</taxon>
        <taxon>Metazoa</taxon>
        <taxon>Chordata</taxon>
        <taxon>Craniata</taxon>
        <taxon>Vertebrata</taxon>
        <taxon>Cyclostomata</taxon>
        <taxon>Myxini</taxon>
        <taxon>Myxiniformes</taxon>
        <taxon>Myxinidae</taxon>
        <taxon>Eptatretinae</taxon>
        <taxon>Eptatretus</taxon>
    </lineage>
</organism>
<dbReference type="InterPro" id="IPR015943">
    <property type="entry name" value="WD40/YVTN_repeat-like_dom_sf"/>
</dbReference>
<evidence type="ECO:0000256" key="3">
    <source>
        <dbReference type="ARBA" id="ARBA00021765"/>
    </source>
</evidence>
<proteinExistence type="inferred from homology"/>
<evidence type="ECO:0000256" key="6">
    <source>
        <dbReference type="ARBA" id="ARBA00030914"/>
    </source>
</evidence>
<keyword evidence="4" id="KW-0853">WD repeat</keyword>
<dbReference type="Proteomes" id="UP000694388">
    <property type="component" value="Unplaced"/>
</dbReference>
<dbReference type="AlphaFoldDB" id="A0A8C4R0L7"/>
<dbReference type="GeneTree" id="ENSGT00390000012666"/>
<dbReference type="InterPro" id="IPR039085">
    <property type="entry name" value="DCA10"/>
</dbReference>
<dbReference type="SUPFAM" id="SSF50978">
    <property type="entry name" value="WD40 repeat-like"/>
    <property type="match status" value="1"/>
</dbReference>
<dbReference type="Gene3D" id="2.130.10.10">
    <property type="entry name" value="YVTN repeat-like/Quinoprotein amine dehydrogenase"/>
    <property type="match status" value="1"/>
</dbReference>
<dbReference type="InterPro" id="IPR036322">
    <property type="entry name" value="WD40_repeat_dom_sf"/>
</dbReference>
<protein>
    <recommendedName>
        <fullName evidence="3">DDB1- and CUL4-associated factor 10</fullName>
    </recommendedName>
    <alternativeName>
        <fullName evidence="6">WD repeat-containing protein 32</fullName>
    </alternativeName>
</protein>
<evidence type="ECO:0000256" key="2">
    <source>
        <dbReference type="ARBA" id="ARBA00005903"/>
    </source>
</evidence>
<dbReference type="SMART" id="SM00320">
    <property type="entry name" value="WD40"/>
    <property type="match status" value="1"/>
</dbReference>
<evidence type="ECO:0000313" key="8">
    <source>
        <dbReference type="Proteomes" id="UP000694388"/>
    </source>
</evidence>
<sequence length="200" mass="22236">MFLVPDTAVWKRNALEVYTLTVPDGEERSFCITSLQMHPLGRHTLTRCNSISGDQEWTCIYELPEMGQAPFRSHNGPLQPTHASTEANVGRGFIKEISFSPDGRLVCSPSGFGLRIMTFEPSDSREVLKPKNSVSILEKRTLIGNKDANEHPLPHWKPLGEVRSVYGHNDVVLTAKFSPTHCQLASGCLSGSIAIYQPRF</sequence>
<dbReference type="GO" id="GO:0080008">
    <property type="term" value="C:Cul4-RING E3 ubiquitin ligase complex"/>
    <property type="evidence" value="ECO:0007669"/>
    <property type="project" value="TreeGrafter"/>
</dbReference>
<evidence type="ECO:0000256" key="5">
    <source>
        <dbReference type="ARBA" id="ARBA00022737"/>
    </source>
</evidence>
<keyword evidence="8" id="KW-1185">Reference proteome</keyword>